<evidence type="ECO:0000313" key="5">
    <source>
        <dbReference type="EMBL" id="KFM59848.1"/>
    </source>
</evidence>
<dbReference type="InterPro" id="IPR003599">
    <property type="entry name" value="Ig_sub"/>
</dbReference>
<dbReference type="InterPro" id="IPR013162">
    <property type="entry name" value="CD80_C2-set"/>
</dbReference>
<dbReference type="InterPro" id="IPR003598">
    <property type="entry name" value="Ig_sub2"/>
</dbReference>
<keyword evidence="6" id="KW-1185">Reference proteome</keyword>
<evidence type="ECO:0000259" key="4">
    <source>
        <dbReference type="PROSITE" id="PS50835"/>
    </source>
</evidence>
<evidence type="ECO:0000313" key="6">
    <source>
        <dbReference type="Proteomes" id="UP000054359"/>
    </source>
</evidence>
<feature type="domain" description="Ig-like" evidence="4">
    <location>
        <begin position="1"/>
        <end position="83"/>
    </location>
</feature>
<protein>
    <submittedName>
        <fullName evidence="5">Irregular chiasm C-roughest protein</fullName>
    </submittedName>
</protein>
<sequence length="286" mass="32399">MALSAGKPVDVTCESIGSRPSAKITWWLNGTRLTDHIETVHDNVTSSVLRLQPKVQYHKTPLACRAENPKLYDSHVEDIRLLNITYVPQVSLRLIKEEADRQPKEDDFVRLICDTDANPPLLKVGWLFNDLPLSHNESRIDVVSGNTLVFKRLTRRNRGRYKCYAINEEGRGISQELVLNISHAPVCKENQQITYVVGLNESVIVRCEVEAEPKDVTFKWEFSNTVHKHYNLQHTSEGVVSNATYMPITPSDYGTLFCWANNSIGHQQSSCFFTVIAPACKSEKSK</sequence>
<comment type="subcellular location">
    <subcellularLocation>
        <location evidence="1">Membrane</location>
        <topology evidence="1">Single-pass membrane protein</topology>
    </subcellularLocation>
</comment>
<dbReference type="Pfam" id="PF13927">
    <property type="entry name" value="Ig_3"/>
    <property type="match status" value="2"/>
</dbReference>
<reference evidence="5 6" key="1">
    <citation type="submission" date="2013-11" db="EMBL/GenBank/DDBJ databases">
        <title>Genome sequencing of Stegodyphus mimosarum.</title>
        <authorList>
            <person name="Bechsgaard J."/>
        </authorList>
    </citation>
    <scope>NUCLEOTIDE SEQUENCE [LARGE SCALE GENOMIC DNA]</scope>
</reference>
<dbReference type="SUPFAM" id="SSF48726">
    <property type="entry name" value="Immunoglobulin"/>
    <property type="match status" value="3"/>
</dbReference>
<name>A0A087T409_STEMI</name>
<evidence type="ECO:0000256" key="3">
    <source>
        <dbReference type="ARBA" id="ARBA00023157"/>
    </source>
</evidence>
<evidence type="ECO:0000256" key="1">
    <source>
        <dbReference type="ARBA" id="ARBA00004167"/>
    </source>
</evidence>
<feature type="non-terminal residue" evidence="5">
    <location>
        <position position="286"/>
    </location>
</feature>
<proteinExistence type="predicted"/>
<organism evidence="5 6">
    <name type="scientific">Stegodyphus mimosarum</name>
    <name type="common">African social velvet spider</name>
    <dbReference type="NCBI Taxonomy" id="407821"/>
    <lineage>
        <taxon>Eukaryota</taxon>
        <taxon>Metazoa</taxon>
        <taxon>Ecdysozoa</taxon>
        <taxon>Arthropoda</taxon>
        <taxon>Chelicerata</taxon>
        <taxon>Arachnida</taxon>
        <taxon>Araneae</taxon>
        <taxon>Araneomorphae</taxon>
        <taxon>Entelegynae</taxon>
        <taxon>Eresoidea</taxon>
        <taxon>Eresidae</taxon>
        <taxon>Stegodyphus</taxon>
    </lineage>
</organism>
<dbReference type="PANTHER" id="PTHR23278">
    <property type="entry name" value="SIDESTEP PROTEIN"/>
    <property type="match status" value="1"/>
</dbReference>
<dbReference type="SMART" id="SM00408">
    <property type="entry name" value="IGc2"/>
    <property type="match status" value="2"/>
</dbReference>
<dbReference type="PROSITE" id="PS50835">
    <property type="entry name" value="IG_LIKE"/>
    <property type="match status" value="3"/>
</dbReference>
<dbReference type="SMART" id="SM00409">
    <property type="entry name" value="IG"/>
    <property type="match status" value="2"/>
</dbReference>
<dbReference type="InterPro" id="IPR013783">
    <property type="entry name" value="Ig-like_fold"/>
</dbReference>
<keyword evidence="2" id="KW-0472">Membrane</keyword>
<dbReference type="OMA" id="TCESIGS"/>
<dbReference type="PANTHER" id="PTHR23278:SF19">
    <property type="entry name" value="OBSCURIN"/>
    <property type="match status" value="1"/>
</dbReference>
<dbReference type="InterPro" id="IPR007110">
    <property type="entry name" value="Ig-like_dom"/>
</dbReference>
<accession>A0A087T409</accession>
<dbReference type="Proteomes" id="UP000054359">
    <property type="component" value="Unassembled WGS sequence"/>
</dbReference>
<dbReference type="InterPro" id="IPR036179">
    <property type="entry name" value="Ig-like_dom_sf"/>
</dbReference>
<keyword evidence="3" id="KW-1015">Disulfide bond</keyword>
<dbReference type="AlphaFoldDB" id="A0A087T409"/>
<evidence type="ECO:0000256" key="2">
    <source>
        <dbReference type="ARBA" id="ARBA00023136"/>
    </source>
</evidence>
<dbReference type="CDD" id="cd00096">
    <property type="entry name" value="Ig"/>
    <property type="match status" value="1"/>
</dbReference>
<feature type="domain" description="Ig-like" evidence="4">
    <location>
        <begin position="185"/>
        <end position="274"/>
    </location>
</feature>
<dbReference type="OrthoDB" id="6410586at2759"/>
<dbReference type="GO" id="GO:0016020">
    <property type="term" value="C:membrane"/>
    <property type="evidence" value="ECO:0007669"/>
    <property type="project" value="UniProtKB-SubCell"/>
</dbReference>
<dbReference type="Gene3D" id="2.60.40.10">
    <property type="entry name" value="Immunoglobulins"/>
    <property type="match status" value="4"/>
</dbReference>
<dbReference type="EMBL" id="KK113301">
    <property type="protein sequence ID" value="KFM59848.1"/>
    <property type="molecule type" value="Genomic_DNA"/>
</dbReference>
<dbReference type="Pfam" id="PF08205">
    <property type="entry name" value="C2-set_2"/>
    <property type="match status" value="1"/>
</dbReference>
<dbReference type="STRING" id="407821.A0A087T409"/>
<feature type="domain" description="Ig-like" evidence="4">
    <location>
        <begin position="88"/>
        <end position="180"/>
    </location>
</feature>
<gene>
    <name evidence="5" type="ORF">X975_17332</name>
</gene>